<proteinExistence type="predicted"/>
<evidence type="ECO:0000256" key="1">
    <source>
        <dbReference type="PROSITE-ProRule" id="PRU00371"/>
    </source>
</evidence>
<dbReference type="Pfam" id="PF10545">
    <property type="entry name" value="MADF_DNA_bdg"/>
    <property type="match status" value="1"/>
</dbReference>
<dbReference type="Proteomes" id="UP000789390">
    <property type="component" value="Unassembled WGS sequence"/>
</dbReference>
<comment type="caution">
    <text evidence="5">The sequence shown here is derived from an EMBL/GenBank/DDBJ whole genome shotgun (WGS) entry which is preliminary data.</text>
</comment>
<dbReference type="PROSITE" id="PS51031">
    <property type="entry name" value="BESS"/>
    <property type="match status" value="1"/>
</dbReference>
<feature type="domain" description="MADF" evidence="3">
    <location>
        <begin position="15"/>
        <end position="108"/>
    </location>
</feature>
<evidence type="ECO:0000313" key="5">
    <source>
        <dbReference type="EMBL" id="CAH0100038.1"/>
    </source>
</evidence>
<gene>
    <name evidence="5" type="ORF">DGAL_LOCUS2211</name>
</gene>
<reference evidence="5" key="1">
    <citation type="submission" date="2021-11" db="EMBL/GenBank/DDBJ databases">
        <authorList>
            <person name="Schell T."/>
        </authorList>
    </citation>
    <scope>NUCLEOTIDE SEQUENCE</scope>
    <source>
        <strain evidence="5">M5</strain>
    </source>
</reference>
<evidence type="ECO:0000256" key="2">
    <source>
        <dbReference type="SAM" id="MobiDB-lite"/>
    </source>
</evidence>
<dbReference type="SMART" id="SM00595">
    <property type="entry name" value="MADF"/>
    <property type="match status" value="1"/>
</dbReference>
<evidence type="ECO:0000313" key="6">
    <source>
        <dbReference type="Proteomes" id="UP000789390"/>
    </source>
</evidence>
<keyword evidence="6" id="KW-1185">Reference proteome</keyword>
<sequence>MMVSTLRTPCAADQLLIEEVRQHEVLYACPTKSNKDNQLRDTAWQEIADAVGKSVEEAKERWRYMRDKYVKELGRNDKYRATNGGSVVEPPDATSFVGLMSFLNPFIKRKSSNGNRTSSSNENHFEMCINPHDMEAEFQSDDERNNSDGGNMEFVSSVSDDGHHLSNGNGRALVAIKKELVARGAAMSRRQQQQLRREQQNNNNNNNNGGDREICALPIEATVESVDVSNHYHPPSKRQRIQPSTAVHHQEDTTSLFCASIAGMLAELQPYHRERIKRDIYNLVSDALLTELSN</sequence>
<dbReference type="InterPro" id="IPR039353">
    <property type="entry name" value="TF_Adf1"/>
</dbReference>
<dbReference type="GO" id="GO:0003677">
    <property type="term" value="F:DNA binding"/>
    <property type="evidence" value="ECO:0007669"/>
    <property type="project" value="InterPro"/>
</dbReference>
<evidence type="ECO:0008006" key="7">
    <source>
        <dbReference type="Google" id="ProtNLM"/>
    </source>
</evidence>
<feature type="region of interest" description="Disordered" evidence="2">
    <location>
        <begin position="139"/>
        <end position="166"/>
    </location>
</feature>
<organism evidence="5 6">
    <name type="scientific">Daphnia galeata</name>
    <dbReference type="NCBI Taxonomy" id="27404"/>
    <lineage>
        <taxon>Eukaryota</taxon>
        <taxon>Metazoa</taxon>
        <taxon>Ecdysozoa</taxon>
        <taxon>Arthropoda</taxon>
        <taxon>Crustacea</taxon>
        <taxon>Branchiopoda</taxon>
        <taxon>Diplostraca</taxon>
        <taxon>Cladocera</taxon>
        <taxon>Anomopoda</taxon>
        <taxon>Daphniidae</taxon>
        <taxon>Daphnia</taxon>
    </lineage>
</organism>
<dbReference type="GO" id="GO:0005667">
    <property type="term" value="C:transcription regulator complex"/>
    <property type="evidence" value="ECO:0007669"/>
    <property type="project" value="TreeGrafter"/>
</dbReference>
<dbReference type="AlphaFoldDB" id="A0A8J2RP03"/>
<name>A0A8J2RP03_9CRUS</name>
<dbReference type="InterPro" id="IPR004210">
    <property type="entry name" value="BESS_motif"/>
</dbReference>
<feature type="domain" description="BESS" evidence="4">
    <location>
        <begin position="251"/>
        <end position="290"/>
    </location>
</feature>
<accession>A0A8J2RP03</accession>
<dbReference type="OrthoDB" id="6359087at2759"/>
<feature type="compositionally biased region" description="Low complexity" evidence="2">
    <location>
        <begin position="189"/>
        <end position="208"/>
    </location>
</feature>
<dbReference type="GO" id="GO:0006357">
    <property type="term" value="P:regulation of transcription by RNA polymerase II"/>
    <property type="evidence" value="ECO:0007669"/>
    <property type="project" value="TreeGrafter"/>
</dbReference>
<dbReference type="EMBL" id="CAKKLH010000030">
    <property type="protein sequence ID" value="CAH0100038.1"/>
    <property type="molecule type" value="Genomic_DNA"/>
</dbReference>
<dbReference type="InterPro" id="IPR006578">
    <property type="entry name" value="MADF-dom"/>
</dbReference>
<dbReference type="PANTHER" id="PTHR12243">
    <property type="entry name" value="MADF DOMAIN TRANSCRIPTION FACTOR"/>
    <property type="match status" value="1"/>
</dbReference>
<feature type="region of interest" description="Disordered" evidence="2">
    <location>
        <begin position="184"/>
        <end position="212"/>
    </location>
</feature>
<protein>
    <recommendedName>
        <fullName evidence="7">MADF domain-containing protein</fullName>
    </recommendedName>
</protein>
<dbReference type="GO" id="GO:0005634">
    <property type="term" value="C:nucleus"/>
    <property type="evidence" value="ECO:0007669"/>
    <property type="project" value="UniProtKB-SubCell"/>
</dbReference>
<keyword evidence="1" id="KW-0539">Nucleus</keyword>
<dbReference type="PANTHER" id="PTHR12243:SF60">
    <property type="entry name" value="SI:CH211-15D5.12-RELATED"/>
    <property type="match status" value="1"/>
</dbReference>
<comment type="subcellular location">
    <subcellularLocation>
        <location evidence="1">Nucleus</location>
    </subcellularLocation>
</comment>
<evidence type="ECO:0000259" key="3">
    <source>
        <dbReference type="PROSITE" id="PS51029"/>
    </source>
</evidence>
<evidence type="ECO:0000259" key="4">
    <source>
        <dbReference type="PROSITE" id="PS51031"/>
    </source>
</evidence>
<dbReference type="PROSITE" id="PS51029">
    <property type="entry name" value="MADF"/>
    <property type="match status" value="1"/>
</dbReference>